<protein>
    <submittedName>
        <fullName evidence="1">Uncharacterized protein</fullName>
    </submittedName>
</protein>
<evidence type="ECO:0000313" key="2">
    <source>
        <dbReference type="Proteomes" id="UP000007437"/>
    </source>
</evidence>
<sequence length="225" mass="25414">MRHVMRIFGRSSALDTAFASLKEALPTKPRINSKVFTQKLPNAISGLTTLQSTKENKIRLGFRVGSMPLKDINEKLKNSFGEIKTKGASRQSSSASNKDRRELQALVSDVLVQAKKLETLADKIRRDINGNEKHSGLNERISFEPELYAIYKDLIAESKSAKNKIYDTMQDNGYSRQHGGLQYGVGLSKKEHDNMIKGLNRIKLSMQSKFRFAEQKIDNLKRNLA</sequence>
<dbReference type="KEGG" id="brh:RBRH_03334"/>
<dbReference type="HOGENOM" id="CLU_1228035_0_0_4"/>
<name>E5AMB2_MYCRK</name>
<dbReference type="Proteomes" id="UP000007437">
    <property type="component" value="Chromosome"/>
</dbReference>
<evidence type="ECO:0000313" key="1">
    <source>
        <dbReference type="EMBL" id="CBW73988.1"/>
    </source>
</evidence>
<proteinExistence type="predicted"/>
<organism evidence="1 2">
    <name type="scientific">Mycetohabitans rhizoxinica (strain DSM 19002 / CIP 109453 / HKI 454)</name>
    <name type="common">Paraburkholderia rhizoxinica</name>
    <dbReference type="NCBI Taxonomy" id="882378"/>
    <lineage>
        <taxon>Bacteria</taxon>
        <taxon>Pseudomonadati</taxon>
        <taxon>Pseudomonadota</taxon>
        <taxon>Betaproteobacteria</taxon>
        <taxon>Burkholderiales</taxon>
        <taxon>Burkholderiaceae</taxon>
        <taxon>Mycetohabitans</taxon>
    </lineage>
</organism>
<reference evidence="1 2" key="1">
    <citation type="journal article" date="2011" name="J. Bacteriol.">
        <title>Complete genome sequence of Burkholderia rhizoxinica, an endosymbiont of Rhizopus microsporus.</title>
        <authorList>
            <person name="Lackner G."/>
            <person name="Moebius N."/>
            <person name="Partida-Martinez L."/>
            <person name="Hertweck C."/>
        </authorList>
    </citation>
    <scope>NUCLEOTIDE SEQUENCE [LARGE SCALE GENOMIC DNA]</scope>
    <source>
        <strain evidence="2">DSM 19002 / CIP 109453 / HKI 454</strain>
    </source>
</reference>
<accession>E5AMB2</accession>
<dbReference type="EMBL" id="FR687359">
    <property type="protein sequence ID" value="CBW73988.1"/>
    <property type="molecule type" value="Genomic_DNA"/>
</dbReference>
<gene>
    <name evidence="1" type="ordered locus">RBRH_03334</name>
</gene>
<dbReference type="AlphaFoldDB" id="E5AMB2"/>